<sequence>MSTATPAPADRLLYRPEEAAEVLSIGRSTLYELMTAGLLESVKLGRCRRIRRSALEQYVNGLTPESH</sequence>
<gene>
    <name evidence="2" type="ORF">ACFP1B_37745</name>
</gene>
<comment type="caution">
    <text evidence="2">The sequence shown here is derived from an EMBL/GenBank/DDBJ whole genome shotgun (WGS) entry which is preliminary data.</text>
</comment>
<accession>A0ABW1GWZ9</accession>
<dbReference type="InterPro" id="IPR041657">
    <property type="entry name" value="HTH_17"/>
</dbReference>
<dbReference type="NCBIfam" id="TIGR01764">
    <property type="entry name" value="excise"/>
    <property type="match status" value="1"/>
</dbReference>
<evidence type="ECO:0000313" key="2">
    <source>
        <dbReference type="EMBL" id="MFC5919141.1"/>
    </source>
</evidence>
<dbReference type="Pfam" id="PF12728">
    <property type="entry name" value="HTH_17"/>
    <property type="match status" value="1"/>
</dbReference>
<evidence type="ECO:0000313" key="3">
    <source>
        <dbReference type="Proteomes" id="UP001596200"/>
    </source>
</evidence>
<dbReference type="EMBL" id="JBHSPU010000065">
    <property type="protein sequence ID" value="MFC5919141.1"/>
    <property type="molecule type" value="Genomic_DNA"/>
</dbReference>
<dbReference type="Proteomes" id="UP001596200">
    <property type="component" value="Unassembled WGS sequence"/>
</dbReference>
<reference evidence="3" key="1">
    <citation type="journal article" date="2019" name="Int. J. Syst. Evol. Microbiol.">
        <title>The Global Catalogue of Microorganisms (GCM) 10K type strain sequencing project: providing services to taxonomists for standard genome sequencing and annotation.</title>
        <authorList>
            <consortium name="The Broad Institute Genomics Platform"/>
            <consortium name="The Broad Institute Genome Sequencing Center for Infectious Disease"/>
            <person name="Wu L."/>
            <person name="Ma J."/>
        </authorList>
    </citation>
    <scope>NUCLEOTIDE SEQUENCE [LARGE SCALE GENOMIC DNA]</scope>
    <source>
        <strain evidence="3">JCM 4147</strain>
    </source>
</reference>
<evidence type="ECO:0000259" key="1">
    <source>
        <dbReference type="Pfam" id="PF12728"/>
    </source>
</evidence>
<dbReference type="InterPro" id="IPR010093">
    <property type="entry name" value="SinI_DNA-bd"/>
</dbReference>
<keyword evidence="3" id="KW-1185">Reference proteome</keyword>
<feature type="domain" description="Helix-turn-helix" evidence="1">
    <location>
        <begin position="13"/>
        <end position="60"/>
    </location>
</feature>
<dbReference type="RefSeq" id="WP_344507277.1">
    <property type="nucleotide sequence ID" value="NZ_BAAATU010000001.1"/>
</dbReference>
<proteinExistence type="predicted"/>
<organism evidence="2 3">
    <name type="scientific">Streptomyces pulveraceus</name>
    <dbReference type="NCBI Taxonomy" id="68258"/>
    <lineage>
        <taxon>Bacteria</taxon>
        <taxon>Bacillati</taxon>
        <taxon>Actinomycetota</taxon>
        <taxon>Actinomycetes</taxon>
        <taxon>Kitasatosporales</taxon>
        <taxon>Streptomycetaceae</taxon>
        <taxon>Streptomyces</taxon>
    </lineage>
</organism>
<protein>
    <submittedName>
        <fullName evidence="2">Helix-turn-helix domain-containing protein</fullName>
    </submittedName>
</protein>
<name>A0ABW1GWZ9_9ACTN</name>